<dbReference type="InterPro" id="IPR002059">
    <property type="entry name" value="CSP_DNA-bd"/>
</dbReference>
<dbReference type="EMBL" id="CP104013">
    <property type="protein sequence ID" value="UYP45104.1"/>
    <property type="molecule type" value="Genomic_DNA"/>
</dbReference>
<dbReference type="Pfam" id="PF00313">
    <property type="entry name" value="CSD"/>
    <property type="match status" value="1"/>
</dbReference>
<keyword evidence="2" id="KW-0963">Cytoplasm</keyword>
<reference evidence="4" key="1">
    <citation type="submission" date="2022-09" db="EMBL/GenBank/DDBJ databases">
        <title>Actin cytoskeleton and complex cell architecture in an #Asgard archaeon.</title>
        <authorList>
            <person name="Ponce Toledo R.I."/>
            <person name="Schleper C."/>
            <person name="Rodrigues Oliveira T."/>
            <person name="Wollweber F."/>
            <person name="Xu J."/>
            <person name="Rittmann S."/>
            <person name="Klingl A."/>
            <person name="Pilhofer M."/>
        </authorList>
    </citation>
    <scope>NUCLEOTIDE SEQUENCE</scope>
    <source>
        <strain evidence="4">B-35</strain>
    </source>
</reference>
<dbReference type="InterPro" id="IPR012156">
    <property type="entry name" value="Cold_shock_CspA"/>
</dbReference>
<name>A0ABY6HRK7_9ARCH</name>
<keyword evidence="5" id="KW-1185">Reference proteome</keyword>
<sequence>MVRGMATGIVKWFNYKKGYGFISLIDDSENAKDVFVHFSAIVGESDQFKTLHQEDKVTFEIVDGDKGLVAQNVVVIEAAPKPVKKNKSESVEAL</sequence>
<dbReference type="Proteomes" id="UP001208689">
    <property type="component" value="Chromosome"/>
</dbReference>
<dbReference type="PROSITE" id="PS51857">
    <property type="entry name" value="CSD_2"/>
    <property type="match status" value="1"/>
</dbReference>
<comment type="subcellular location">
    <subcellularLocation>
        <location evidence="1">Cytoplasm</location>
    </subcellularLocation>
</comment>
<dbReference type="CDD" id="cd04458">
    <property type="entry name" value="CSP_CDS"/>
    <property type="match status" value="1"/>
</dbReference>
<dbReference type="PRINTS" id="PR00050">
    <property type="entry name" value="COLDSHOCK"/>
</dbReference>
<evidence type="ECO:0000313" key="4">
    <source>
        <dbReference type="EMBL" id="UYP45104.1"/>
    </source>
</evidence>
<dbReference type="InterPro" id="IPR012340">
    <property type="entry name" value="NA-bd_OB-fold"/>
</dbReference>
<proteinExistence type="predicted"/>
<dbReference type="PANTHER" id="PTHR11544">
    <property type="entry name" value="COLD SHOCK DOMAIN CONTAINING PROTEINS"/>
    <property type="match status" value="1"/>
</dbReference>
<protein>
    <recommendedName>
        <fullName evidence="3">CSD domain-containing protein</fullName>
    </recommendedName>
</protein>
<dbReference type="SUPFAM" id="SSF50249">
    <property type="entry name" value="Nucleic acid-binding proteins"/>
    <property type="match status" value="1"/>
</dbReference>
<gene>
    <name evidence="4" type="ORF">NEF87_001389</name>
</gene>
<evidence type="ECO:0000256" key="1">
    <source>
        <dbReference type="ARBA" id="ARBA00004496"/>
    </source>
</evidence>
<evidence type="ECO:0000259" key="3">
    <source>
        <dbReference type="PROSITE" id="PS51857"/>
    </source>
</evidence>
<organism evidence="4 5">
    <name type="scientific">Candidatus Lokiarchaeum ossiferum</name>
    <dbReference type="NCBI Taxonomy" id="2951803"/>
    <lineage>
        <taxon>Archaea</taxon>
        <taxon>Promethearchaeati</taxon>
        <taxon>Promethearchaeota</taxon>
        <taxon>Promethearchaeia</taxon>
        <taxon>Promethearchaeales</taxon>
        <taxon>Promethearchaeaceae</taxon>
        <taxon>Candidatus Lokiarchaeum</taxon>
    </lineage>
</organism>
<dbReference type="InterPro" id="IPR050181">
    <property type="entry name" value="Cold_shock_domain"/>
</dbReference>
<dbReference type="PIRSF" id="PIRSF002599">
    <property type="entry name" value="Cold_shock_A"/>
    <property type="match status" value="1"/>
</dbReference>
<accession>A0ABY6HRK7</accession>
<evidence type="ECO:0000313" key="5">
    <source>
        <dbReference type="Proteomes" id="UP001208689"/>
    </source>
</evidence>
<dbReference type="Gene3D" id="2.40.50.140">
    <property type="entry name" value="Nucleic acid-binding proteins"/>
    <property type="match status" value="1"/>
</dbReference>
<evidence type="ECO:0000256" key="2">
    <source>
        <dbReference type="ARBA" id="ARBA00022490"/>
    </source>
</evidence>
<feature type="domain" description="CSD" evidence="3">
    <location>
        <begin position="5"/>
        <end position="75"/>
    </location>
</feature>
<dbReference type="InterPro" id="IPR011129">
    <property type="entry name" value="CSD"/>
</dbReference>
<dbReference type="SMART" id="SM00357">
    <property type="entry name" value="CSP"/>
    <property type="match status" value="1"/>
</dbReference>